<feature type="transmembrane region" description="Helical" evidence="1">
    <location>
        <begin position="33"/>
        <end position="52"/>
    </location>
</feature>
<gene>
    <name evidence="2" type="ORF">ABU178_05080</name>
</gene>
<feature type="transmembrane region" description="Helical" evidence="1">
    <location>
        <begin position="105"/>
        <end position="122"/>
    </location>
</feature>
<reference evidence="2 3" key="1">
    <citation type="submission" date="2024-08" db="EMBL/GenBank/DDBJ databases">
        <title>Pantoea ronii - a newly identified human opportunistic pathogen.</title>
        <authorList>
            <person name="Keidar-Friedman D."/>
            <person name="Sorek N."/>
            <person name="Leshin-Carmel D."/>
            <person name="Tsur A."/>
            <person name="Amsalem M."/>
            <person name="Tolkach D."/>
            <person name="Brosh-Nissimov T."/>
        </authorList>
    </citation>
    <scope>NUCLEOTIDE SEQUENCE [LARGE SCALE GENOMIC DNA]</scope>
    <source>
        <strain evidence="2 3">AA23256</strain>
    </source>
</reference>
<feature type="transmembrane region" description="Helical" evidence="1">
    <location>
        <begin position="149"/>
        <end position="166"/>
    </location>
</feature>
<feature type="transmembrane region" description="Helical" evidence="1">
    <location>
        <begin position="336"/>
        <end position="355"/>
    </location>
</feature>
<keyword evidence="1" id="KW-0472">Membrane</keyword>
<proteinExistence type="predicted"/>
<dbReference type="Pfam" id="PF14897">
    <property type="entry name" value="EpsG"/>
    <property type="match status" value="1"/>
</dbReference>
<keyword evidence="1" id="KW-1133">Transmembrane helix</keyword>
<protein>
    <submittedName>
        <fullName evidence="2">EpsG family protein</fullName>
    </submittedName>
</protein>
<evidence type="ECO:0000256" key="1">
    <source>
        <dbReference type="SAM" id="Phobius"/>
    </source>
</evidence>
<feature type="transmembrane region" description="Helical" evidence="1">
    <location>
        <begin position="6"/>
        <end position="21"/>
    </location>
</feature>
<dbReference type="RefSeq" id="WP_397212620.1">
    <property type="nucleotide sequence ID" value="NZ_JBGFSN010000004.1"/>
</dbReference>
<accession>A0ABW7PTL6</accession>
<comment type="caution">
    <text evidence="2">The sequence shown here is derived from an EMBL/GenBank/DDBJ whole genome shotgun (WGS) entry which is preliminary data.</text>
</comment>
<feature type="transmembrane region" description="Helical" evidence="1">
    <location>
        <begin position="172"/>
        <end position="197"/>
    </location>
</feature>
<keyword evidence="3" id="KW-1185">Reference proteome</keyword>
<evidence type="ECO:0000313" key="3">
    <source>
        <dbReference type="Proteomes" id="UP001611251"/>
    </source>
</evidence>
<dbReference type="InterPro" id="IPR049458">
    <property type="entry name" value="EpsG-like"/>
</dbReference>
<dbReference type="EMBL" id="JBGFSN010000004">
    <property type="protein sequence ID" value="MFH8133552.1"/>
    <property type="molecule type" value="Genomic_DNA"/>
</dbReference>
<evidence type="ECO:0000313" key="2">
    <source>
        <dbReference type="EMBL" id="MFH8133552.1"/>
    </source>
</evidence>
<sequence length="377" mass="42604">MAIYWYISIFISALALVEIIISDQERTKEIRLYLFWVAVVILFTFGGIRGLGTGLDDSQYRDFYNLFMAKIPIEGFVKTLEDFRYEPMIYIIAGAVRIFTKNADIFMYVFCMIAVSVNAWYFKKLSPLPLVSLALYSAHLFINKDMNQIRFGLSSAFFLGFLYHLTHKNRAGMIRLFILSFISHATAIVAILIPLALIVKKNKYIPAIIVLASIPMAFIGSHALIALLSSHIGALGERAMGYANQDSTQEQGIFTLSNLKNIMFVFIFSALLLNDKIRNISPEKFNFFYIMVLAFAIGSGLRLALQDYASGGRLANYLLQIEPVLIAACIYQTRKVLKLAAVGVTMLMVVYYLYYNTISSKQSITGYTVSQSFQLFK</sequence>
<organism evidence="2 3">
    <name type="scientific">Pantoea osteomyelitidis</name>
    <dbReference type="NCBI Taxonomy" id="3230026"/>
    <lineage>
        <taxon>Bacteria</taxon>
        <taxon>Pseudomonadati</taxon>
        <taxon>Pseudomonadota</taxon>
        <taxon>Gammaproteobacteria</taxon>
        <taxon>Enterobacterales</taxon>
        <taxon>Erwiniaceae</taxon>
        <taxon>Pantoea</taxon>
    </lineage>
</organism>
<feature type="transmembrane region" description="Helical" evidence="1">
    <location>
        <begin position="204"/>
        <end position="232"/>
    </location>
</feature>
<name>A0ABW7PTL6_9GAMM</name>
<dbReference type="Proteomes" id="UP001611251">
    <property type="component" value="Unassembled WGS sequence"/>
</dbReference>
<feature type="transmembrane region" description="Helical" evidence="1">
    <location>
        <begin position="285"/>
        <end position="305"/>
    </location>
</feature>
<feature type="transmembrane region" description="Helical" evidence="1">
    <location>
        <begin position="252"/>
        <end position="273"/>
    </location>
</feature>
<keyword evidence="1" id="KW-0812">Transmembrane</keyword>